<proteinExistence type="predicted"/>
<protein>
    <submittedName>
        <fullName evidence="2">Uncharacterized protein</fullName>
    </submittedName>
</protein>
<sequence length="144" mass="16456">MILTPPIACKKPKGKRHGDKTNPPAKKEKTEADEGYFSRSVKWELKGPESERNFADTNASDRKAVDELLDLFHSAGAGYIRGKEKKIKEYKKKFRLDHQKSYEMDSIFAVFHVQKDIESPSTVAAAHVEIPGDIFMMHHTHLKF</sequence>
<dbReference type="EnsemblMetazoa" id="Aqu2.1.19427_001">
    <property type="protein sequence ID" value="Aqu2.1.19427_001"/>
    <property type="gene ID" value="Aqu2.1.19427"/>
</dbReference>
<dbReference type="InParanoid" id="A0A1X7TWQ2"/>
<reference evidence="2" key="1">
    <citation type="submission" date="2017-05" db="UniProtKB">
        <authorList>
            <consortium name="EnsemblMetazoa"/>
        </authorList>
    </citation>
    <scope>IDENTIFICATION</scope>
</reference>
<name>A0A1X7TWQ2_AMPQE</name>
<organism evidence="2">
    <name type="scientific">Amphimedon queenslandica</name>
    <name type="common">Sponge</name>
    <dbReference type="NCBI Taxonomy" id="400682"/>
    <lineage>
        <taxon>Eukaryota</taxon>
        <taxon>Metazoa</taxon>
        <taxon>Porifera</taxon>
        <taxon>Demospongiae</taxon>
        <taxon>Heteroscleromorpha</taxon>
        <taxon>Haplosclerida</taxon>
        <taxon>Niphatidae</taxon>
        <taxon>Amphimedon</taxon>
    </lineage>
</organism>
<evidence type="ECO:0000313" key="2">
    <source>
        <dbReference type="EnsemblMetazoa" id="Aqu2.1.19427_001"/>
    </source>
</evidence>
<accession>A0A1X7TWQ2</accession>
<evidence type="ECO:0000256" key="1">
    <source>
        <dbReference type="SAM" id="MobiDB-lite"/>
    </source>
</evidence>
<feature type="region of interest" description="Disordered" evidence="1">
    <location>
        <begin position="1"/>
        <end position="34"/>
    </location>
</feature>
<dbReference type="AlphaFoldDB" id="A0A1X7TWQ2"/>